<feature type="compositionally biased region" description="Polar residues" evidence="1">
    <location>
        <begin position="141"/>
        <end position="158"/>
    </location>
</feature>
<dbReference type="EMBL" id="JARKIB010000039">
    <property type="protein sequence ID" value="KAJ7759539.1"/>
    <property type="molecule type" value="Genomic_DNA"/>
</dbReference>
<name>A0AAD7JCN3_9AGAR</name>
<accession>A0AAD7JCN3</accession>
<feature type="region of interest" description="Disordered" evidence="1">
    <location>
        <begin position="280"/>
        <end position="303"/>
    </location>
</feature>
<organism evidence="2 3">
    <name type="scientific">Mycena metata</name>
    <dbReference type="NCBI Taxonomy" id="1033252"/>
    <lineage>
        <taxon>Eukaryota</taxon>
        <taxon>Fungi</taxon>
        <taxon>Dikarya</taxon>
        <taxon>Basidiomycota</taxon>
        <taxon>Agaricomycotina</taxon>
        <taxon>Agaricomycetes</taxon>
        <taxon>Agaricomycetidae</taxon>
        <taxon>Agaricales</taxon>
        <taxon>Marasmiineae</taxon>
        <taxon>Mycenaceae</taxon>
        <taxon>Mycena</taxon>
    </lineage>
</organism>
<feature type="compositionally biased region" description="Basic and acidic residues" evidence="1">
    <location>
        <begin position="185"/>
        <end position="210"/>
    </location>
</feature>
<feature type="compositionally biased region" description="Basic and acidic residues" evidence="1">
    <location>
        <begin position="284"/>
        <end position="303"/>
    </location>
</feature>
<dbReference type="Proteomes" id="UP001215598">
    <property type="component" value="Unassembled WGS sequence"/>
</dbReference>
<sequence>MHVDHLFKLDSDDQIHGAAIMAQHGLDLDAHENLSNRWSQQWSSNSSKSEPTGRVLYHCECGYHRTWNKSKARHTPLPFTRSSFCPPLPTRCVHDSRPHPLLRTPQARRSTTPAPALVPRFDTPSPPHPGRLHLSTPRPAQRSTPTLAARLAQSNQNARPRAYSPSKCARSGPPRPRRRSAARYGVHDTGTRAPPDKKNPPSRVAIDRRSTPSLTPARAREIECYATTTGKANSKSTPASTAPPHSTYTPLLSHPRPHPSSTAPRKCKTHAQTLILNAPPIQFHPKEGHVGEEARPEAAEGGG</sequence>
<feature type="compositionally biased region" description="Polar residues" evidence="1">
    <location>
        <begin position="226"/>
        <end position="249"/>
    </location>
</feature>
<evidence type="ECO:0000256" key="1">
    <source>
        <dbReference type="SAM" id="MobiDB-lite"/>
    </source>
</evidence>
<gene>
    <name evidence="2" type="ORF">B0H16DRAFT_1720327</name>
</gene>
<dbReference type="AlphaFoldDB" id="A0AAD7JCN3"/>
<evidence type="ECO:0000313" key="2">
    <source>
        <dbReference type="EMBL" id="KAJ7759539.1"/>
    </source>
</evidence>
<evidence type="ECO:0000313" key="3">
    <source>
        <dbReference type="Proteomes" id="UP001215598"/>
    </source>
</evidence>
<keyword evidence="3" id="KW-1185">Reference proteome</keyword>
<comment type="caution">
    <text evidence="2">The sequence shown here is derived from an EMBL/GenBank/DDBJ whole genome shotgun (WGS) entry which is preliminary data.</text>
</comment>
<protein>
    <submittedName>
        <fullName evidence="2">Uncharacterized protein</fullName>
    </submittedName>
</protein>
<proteinExistence type="predicted"/>
<reference evidence="2" key="1">
    <citation type="submission" date="2023-03" db="EMBL/GenBank/DDBJ databases">
        <title>Massive genome expansion in bonnet fungi (Mycena s.s.) driven by repeated elements and novel gene families across ecological guilds.</title>
        <authorList>
            <consortium name="Lawrence Berkeley National Laboratory"/>
            <person name="Harder C.B."/>
            <person name="Miyauchi S."/>
            <person name="Viragh M."/>
            <person name="Kuo A."/>
            <person name="Thoen E."/>
            <person name="Andreopoulos B."/>
            <person name="Lu D."/>
            <person name="Skrede I."/>
            <person name="Drula E."/>
            <person name="Henrissat B."/>
            <person name="Morin E."/>
            <person name="Kohler A."/>
            <person name="Barry K."/>
            <person name="LaButti K."/>
            <person name="Morin E."/>
            <person name="Salamov A."/>
            <person name="Lipzen A."/>
            <person name="Mereny Z."/>
            <person name="Hegedus B."/>
            <person name="Baldrian P."/>
            <person name="Stursova M."/>
            <person name="Weitz H."/>
            <person name="Taylor A."/>
            <person name="Grigoriev I.V."/>
            <person name="Nagy L.G."/>
            <person name="Martin F."/>
            <person name="Kauserud H."/>
        </authorList>
    </citation>
    <scope>NUCLEOTIDE SEQUENCE</scope>
    <source>
        <strain evidence="2">CBHHK182m</strain>
    </source>
</reference>
<feature type="region of interest" description="Disordered" evidence="1">
    <location>
        <begin position="89"/>
        <end position="267"/>
    </location>
</feature>